<dbReference type="Pfam" id="PF13641">
    <property type="entry name" value="Glyco_tranf_2_3"/>
    <property type="match status" value="1"/>
</dbReference>
<keyword evidence="2" id="KW-0808">Transferase</keyword>
<name>A0ABZ0IIE1_9BACT</name>
<sequence length="405" mass="46147">MQLIMYPIALFLLFYSLYWLALIVLGYANPKASEENKNQSNPHLLLVLPAYKPGPIFREVLNSIETAIRARKNIHVYVLLQEADSGYADFVKSKGFFVEEVVFGHLGGNSYQHALRHITHTIQRECNKGTWCPEFLMLVDKDNLLDKDYFNNIPESIYDSYDIIQGKRSSLSVNNSVAFFDNTTEALNDTMFRKAKQNMGLMIEISGSGALIEAELFSEAINSLDPRAPGFDKNFMVQLLSHKRDVRTIYWPSSELYEEKTSAIEAHNPQRLRWFGEQYYNALYHGKTLLKAAINYRRMAAFDYIITLWRPPRSVQVVIAPMAAALEIGWYAYFGSWPLYLPLFTASVIILGLAVALFLISQQALGTALKHGLQLPKLAFNNIFNAAKSIKKENQGKFIHTTHKL</sequence>
<keyword evidence="1" id="KW-0812">Transmembrane</keyword>
<keyword evidence="2" id="KW-0328">Glycosyltransferase</keyword>
<evidence type="ECO:0000313" key="2">
    <source>
        <dbReference type="EMBL" id="WOK04287.1"/>
    </source>
</evidence>
<protein>
    <submittedName>
        <fullName evidence="2">Glycosyltransferase</fullName>
        <ecNumber evidence="2">2.4.-.-</ecNumber>
    </submittedName>
</protein>
<feature type="transmembrane region" description="Helical" evidence="1">
    <location>
        <begin position="339"/>
        <end position="360"/>
    </location>
</feature>
<evidence type="ECO:0000313" key="3">
    <source>
        <dbReference type="Proteomes" id="UP001302349"/>
    </source>
</evidence>
<organism evidence="2 3">
    <name type="scientific">Imperialibacter roseus</name>
    <dbReference type="NCBI Taxonomy" id="1324217"/>
    <lineage>
        <taxon>Bacteria</taxon>
        <taxon>Pseudomonadati</taxon>
        <taxon>Bacteroidota</taxon>
        <taxon>Cytophagia</taxon>
        <taxon>Cytophagales</taxon>
        <taxon>Flammeovirgaceae</taxon>
        <taxon>Imperialibacter</taxon>
    </lineage>
</organism>
<proteinExistence type="predicted"/>
<accession>A0ABZ0IIE1</accession>
<reference evidence="2 3" key="1">
    <citation type="journal article" date="2023" name="Microbiol. Resour. Announc.">
        <title>Complete Genome Sequence of Imperialibacter roseus strain P4T.</title>
        <authorList>
            <person name="Tizabi D.R."/>
            <person name="Bachvaroff T."/>
            <person name="Hill R.T."/>
        </authorList>
    </citation>
    <scope>NUCLEOTIDE SEQUENCE [LARGE SCALE GENOMIC DNA]</scope>
    <source>
        <strain evidence="2 3">P4T</strain>
    </source>
</reference>
<gene>
    <name evidence="2" type="ORF">RT717_14500</name>
</gene>
<dbReference type="EMBL" id="CP136051">
    <property type="protein sequence ID" value="WOK04287.1"/>
    <property type="molecule type" value="Genomic_DNA"/>
</dbReference>
<dbReference type="SUPFAM" id="SSF53448">
    <property type="entry name" value="Nucleotide-diphospho-sugar transferases"/>
    <property type="match status" value="1"/>
</dbReference>
<feature type="transmembrane region" description="Helical" evidence="1">
    <location>
        <begin position="315"/>
        <end position="333"/>
    </location>
</feature>
<dbReference type="RefSeq" id="WP_317487100.1">
    <property type="nucleotide sequence ID" value="NZ_CP136051.1"/>
</dbReference>
<evidence type="ECO:0000256" key="1">
    <source>
        <dbReference type="SAM" id="Phobius"/>
    </source>
</evidence>
<keyword evidence="1" id="KW-1133">Transmembrane helix</keyword>
<keyword evidence="1" id="KW-0472">Membrane</keyword>
<dbReference type="EC" id="2.4.-.-" evidence="2"/>
<keyword evidence="3" id="KW-1185">Reference proteome</keyword>
<dbReference type="GO" id="GO:0016757">
    <property type="term" value="F:glycosyltransferase activity"/>
    <property type="evidence" value="ECO:0007669"/>
    <property type="project" value="UniProtKB-KW"/>
</dbReference>
<feature type="transmembrane region" description="Helical" evidence="1">
    <location>
        <begin position="6"/>
        <end position="28"/>
    </location>
</feature>
<dbReference type="Proteomes" id="UP001302349">
    <property type="component" value="Chromosome"/>
</dbReference>
<dbReference type="InterPro" id="IPR029044">
    <property type="entry name" value="Nucleotide-diphossugar_trans"/>
</dbReference>